<dbReference type="RefSeq" id="WP_111213722.1">
    <property type="nucleotide sequence ID" value="NZ_POTY01000053.1"/>
</dbReference>
<protein>
    <submittedName>
        <fullName evidence="2">Uncharacterized protein</fullName>
    </submittedName>
</protein>
<name>A0A2W2F3R8_9ACTN</name>
<reference evidence="2 3" key="1">
    <citation type="submission" date="2018-01" db="EMBL/GenBank/DDBJ databases">
        <title>Draft genome sequence of Jishengella sp. NA12.</title>
        <authorList>
            <person name="Sahin N."/>
            <person name="Ay H."/>
            <person name="Saygin H."/>
        </authorList>
    </citation>
    <scope>NUCLEOTIDE SEQUENCE [LARGE SCALE GENOMIC DNA]</scope>
    <source>
        <strain evidence="2 3">NA12</strain>
    </source>
</reference>
<keyword evidence="3" id="KW-1185">Reference proteome</keyword>
<organism evidence="2 3">
    <name type="scientific">Micromonospora craterilacus</name>
    <dbReference type="NCBI Taxonomy" id="1655439"/>
    <lineage>
        <taxon>Bacteria</taxon>
        <taxon>Bacillati</taxon>
        <taxon>Actinomycetota</taxon>
        <taxon>Actinomycetes</taxon>
        <taxon>Micromonosporales</taxon>
        <taxon>Micromonosporaceae</taxon>
        <taxon>Micromonospora</taxon>
    </lineage>
</organism>
<keyword evidence="1" id="KW-1133">Transmembrane helix</keyword>
<comment type="caution">
    <text evidence="2">The sequence shown here is derived from an EMBL/GenBank/DDBJ whole genome shotgun (WGS) entry which is preliminary data.</text>
</comment>
<proteinExistence type="predicted"/>
<gene>
    <name evidence="2" type="ORF">C1I95_11120</name>
</gene>
<keyword evidence="1" id="KW-0812">Transmembrane</keyword>
<evidence type="ECO:0000313" key="2">
    <source>
        <dbReference type="EMBL" id="PZG19658.1"/>
    </source>
</evidence>
<evidence type="ECO:0000256" key="1">
    <source>
        <dbReference type="SAM" id="Phobius"/>
    </source>
</evidence>
<dbReference type="AlphaFoldDB" id="A0A2W2F3R8"/>
<feature type="transmembrane region" description="Helical" evidence="1">
    <location>
        <begin position="6"/>
        <end position="25"/>
    </location>
</feature>
<accession>A0A2W2F3R8</accession>
<keyword evidence="1" id="KW-0472">Membrane</keyword>
<sequence>MKRSGVALVVAVALVVVAGVVLLRVQRDREWAHGGDAVKAEVEVAIATQETFERLVAAAVSRRMAS</sequence>
<dbReference type="Proteomes" id="UP000248924">
    <property type="component" value="Unassembled WGS sequence"/>
</dbReference>
<evidence type="ECO:0000313" key="3">
    <source>
        <dbReference type="Proteomes" id="UP000248924"/>
    </source>
</evidence>
<dbReference type="EMBL" id="POTY01000053">
    <property type="protein sequence ID" value="PZG19658.1"/>
    <property type="molecule type" value="Genomic_DNA"/>
</dbReference>